<feature type="domain" description="Bro-N" evidence="2">
    <location>
        <begin position="1"/>
        <end position="114"/>
    </location>
</feature>
<accession>A0A0D8IWV1</accession>
<gene>
    <name evidence="3" type="ORF">TQ39_13815</name>
</gene>
<dbReference type="PANTHER" id="PTHR36180:SF2">
    <property type="entry name" value="BRO FAMILY PROTEIN"/>
    <property type="match status" value="1"/>
</dbReference>
<keyword evidence="1" id="KW-0175">Coiled coil</keyword>
<dbReference type="PANTHER" id="PTHR36180">
    <property type="entry name" value="DNA-BINDING PROTEIN-RELATED-RELATED"/>
    <property type="match status" value="1"/>
</dbReference>
<proteinExistence type="predicted"/>
<dbReference type="Proteomes" id="UP000032483">
    <property type="component" value="Unassembled WGS sequence"/>
</dbReference>
<dbReference type="PATRIC" id="fig|1550024.3.peg.3149"/>
<dbReference type="GO" id="GO:0003677">
    <property type="term" value="F:DNA binding"/>
    <property type="evidence" value="ECO:0007669"/>
    <property type="project" value="InterPro"/>
</dbReference>
<evidence type="ECO:0000313" key="3">
    <source>
        <dbReference type="EMBL" id="KJF39167.1"/>
    </source>
</evidence>
<keyword evidence="4" id="KW-1185">Reference proteome</keyword>
<reference evidence="3" key="1">
    <citation type="submission" date="2015-02" db="EMBL/GenBank/DDBJ databases">
        <title>A novel member of the family Ruminococcaceae isolated from human feces.</title>
        <authorList>
            <person name="Shkoporov A.N."/>
            <person name="Chaplin A.V."/>
            <person name="Motuzova O.V."/>
            <person name="Kafarskaia L.I."/>
            <person name="Khokhlova E.V."/>
            <person name="Efimov B.A."/>
        </authorList>
    </citation>
    <scope>NUCLEOTIDE SEQUENCE [LARGE SCALE GENOMIC DNA]</scope>
    <source>
        <strain evidence="3">585-1</strain>
    </source>
</reference>
<name>A0A0D8IWV1_9FIRM</name>
<comment type="caution">
    <text evidence="3">The sequence shown here is derived from an EMBL/GenBank/DDBJ whole genome shotgun (WGS) entry which is preliminary data.</text>
</comment>
<dbReference type="InterPro" id="IPR005039">
    <property type="entry name" value="Ant_C"/>
</dbReference>
<dbReference type="InterPro" id="IPR003497">
    <property type="entry name" value="BRO_N_domain"/>
</dbReference>
<dbReference type="EMBL" id="JXXK01000022">
    <property type="protein sequence ID" value="KJF39167.1"/>
    <property type="molecule type" value="Genomic_DNA"/>
</dbReference>
<dbReference type="GeneID" id="86193917"/>
<dbReference type="Pfam" id="PF03374">
    <property type="entry name" value="ANT"/>
    <property type="match status" value="1"/>
</dbReference>
<evidence type="ECO:0000259" key="2">
    <source>
        <dbReference type="PROSITE" id="PS51750"/>
    </source>
</evidence>
<dbReference type="Pfam" id="PF02498">
    <property type="entry name" value="Bro-N"/>
    <property type="match status" value="1"/>
</dbReference>
<dbReference type="AlphaFoldDB" id="A0A0D8IWV1"/>
<dbReference type="PROSITE" id="PS51750">
    <property type="entry name" value="BRO_N"/>
    <property type="match status" value="1"/>
</dbReference>
<sequence>MNQIEIFNSPEFGSIRTLEQNGKVLFCGTDVATALGYTNPRKAVRDHTRGGTKCSIGVQTGKKADGSPAVQMVEMLFIPEGDLYRLIAHSKLPSAERFEQWVFDEVLPAIRKHGAYLTKEKLWEIATSPEALIKLCSELLAEREENASLREENALLESKAAFYDLFIDLNHSTNLRTTAKELLVPERRFVRFLLEKRFVYRTASGNVLPYAKPANEGLFCVKDYCNHGHIGSYTLITPQGKLYFAQLRDMILMVV</sequence>
<evidence type="ECO:0000313" key="4">
    <source>
        <dbReference type="Proteomes" id="UP000032483"/>
    </source>
</evidence>
<feature type="coiled-coil region" evidence="1">
    <location>
        <begin position="132"/>
        <end position="159"/>
    </location>
</feature>
<protein>
    <submittedName>
        <fullName evidence="3">Toxin Bro</fullName>
    </submittedName>
</protein>
<evidence type="ECO:0000256" key="1">
    <source>
        <dbReference type="SAM" id="Coils"/>
    </source>
</evidence>
<dbReference type="RefSeq" id="WP_002589066.1">
    <property type="nucleotide sequence ID" value="NZ_JXXK01000022.1"/>
</dbReference>
<organism evidence="3 4">
    <name type="scientific">Ruthenibacterium lactatiformans</name>
    <dbReference type="NCBI Taxonomy" id="1550024"/>
    <lineage>
        <taxon>Bacteria</taxon>
        <taxon>Bacillati</taxon>
        <taxon>Bacillota</taxon>
        <taxon>Clostridia</taxon>
        <taxon>Eubacteriales</taxon>
        <taxon>Oscillospiraceae</taxon>
        <taxon>Ruthenibacterium</taxon>
    </lineage>
</organism>
<dbReference type="SMART" id="SM01040">
    <property type="entry name" value="Bro-N"/>
    <property type="match status" value="1"/>
</dbReference>